<evidence type="ECO:0000313" key="2">
    <source>
        <dbReference type="Proteomes" id="UP001209681"/>
    </source>
</evidence>
<organism evidence="1 2">
    <name type="scientific">Desulfobotulus pelophilus</name>
    <dbReference type="NCBI Taxonomy" id="2823377"/>
    <lineage>
        <taxon>Bacteria</taxon>
        <taxon>Pseudomonadati</taxon>
        <taxon>Thermodesulfobacteriota</taxon>
        <taxon>Desulfobacteria</taxon>
        <taxon>Desulfobacterales</taxon>
        <taxon>Desulfobacteraceae</taxon>
        <taxon>Desulfobotulus</taxon>
    </lineage>
</organism>
<dbReference type="Proteomes" id="UP001209681">
    <property type="component" value="Unassembled WGS sequence"/>
</dbReference>
<reference evidence="1 2" key="1">
    <citation type="submission" date="2022-11" db="EMBL/GenBank/DDBJ databases">
        <title>Desulfobotulus tamanensis H1 sp. nov. - anaerobic, alkaliphilic, sulphate reducing bacterium isolated from terrestrial mud volcano.</title>
        <authorList>
            <person name="Frolova A."/>
            <person name="Merkel A.Y."/>
            <person name="Slobodkin A.I."/>
        </authorList>
    </citation>
    <scope>NUCLEOTIDE SEQUENCE [LARGE SCALE GENOMIC DNA]</scope>
    <source>
        <strain evidence="1 2">H1</strain>
    </source>
</reference>
<dbReference type="RefSeq" id="WP_265425482.1">
    <property type="nucleotide sequence ID" value="NZ_JAPFPW010000013.1"/>
</dbReference>
<keyword evidence="2" id="KW-1185">Reference proteome</keyword>
<name>A0ABT3NAS2_9BACT</name>
<proteinExistence type="predicted"/>
<accession>A0ABT3NAS2</accession>
<dbReference type="EMBL" id="JAPFPW010000013">
    <property type="protein sequence ID" value="MCW7754568.1"/>
    <property type="molecule type" value="Genomic_DNA"/>
</dbReference>
<sequence length="99" mass="11152">MFFCAGSYSGKKGLPEREGFFFALQAGVYDASHQWMALTGAAFNPYAFVWECCLVLVGSQKLCGMVYMGFMDGGNRLDYFLNQNVISRCFLMIVIIKKM</sequence>
<evidence type="ECO:0000313" key="1">
    <source>
        <dbReference type="EMBL" id="MCW7754568.1"/>
    </source>
</evidence>
<gene>
    <name evidence="1" type="ORF">OOT00_11295</name>
</gene>
<comment type="caution">
    <text evidence="1">The sequence shown here is derived from an EMBL/GenBank/DDBJ whole genome shotgun (WGS) entry which is preliminary data.</text>
</comment>
<protein>
    <submittedName>
        <fullName evidence="1">Uncharacterized protein</fullName>
    </submittedName>
</protein>